<evidence type="ECO:0000313" key="4">
    <source>
        <dbReference type="EMBL" id="KAF4394545.1"/>
    </source>
</evidence>
<dbReference type="PANTHER" id="PTHR47074">
    <property type="entry name" value="BNAC02G40300D PROTEIN"/>
    <property type="match status" value="1"/>
</dbReference>
<evidence type="ECO:0000256" key="2">
    <source>
        <dbReference type="SAM" id="SignalP"/>
    </source>
</evidence>
<feature type="chain" id="PRO_5029672798" description="RNase H type-1 domain-containing protein" evidence="2">
    <location>
        <begin position="20"/>
        <end position="532"/>
    </location>
</feature>
<sequence length="532" mass="59441">MLLLFWLFLPQRAFDSTYAEGLALKAAVKWCMAIKFPILIIESNSNFTPSLSSSSLPLPNRRFSPSLSLINASSSYSAFHHCCFLNAAPVFPLPRLPLMSAQKIFGSPSLPHPFMHSITVCFFRWRRIIALWLGRRGSRPPAVRMAHTPPHLPGSTYLRYIFLPFFYLKTCFLSSDHPPSVPFTIFALLNFLLLYLPMAHLPTSQSTQLTPKEALVHDFDHVSLHPEPQTHSYCLNYCYHCGKLDHTFNKCDKFLHHCDHHPFPPSLSYKDVLRAPAKSIYKKSIFELSNSIPFEEQPSLTNLDHHNSQDQTNSFLVTTVPTTFPATVASSTFIHRTTDPNPNITHPHQPQTVNPTLHCTLPTHPIMTTTTLPTISKGKAPLYPQPSLVSLNSPPLSSLNINDPPAAPSSTRKRSFARQTCQEYRDAQNRISISSHTSHHPSPRVQVPDDTYRLSVDAALSHSTNQHGYGAVVTDSKGTAIATFTATSHTALAPIFAEAEALHRALLWCQAVCFPIAVITSDCQTLLDELRI</sequence>
<feature type="compositionally biased region" description="Low complexity" evidence="1">
    <location>
        <begin position="394"/>
        <end position="404"/>
    </location>
</feature>
<name>A0A7J6HHM7_CANSA</name>
<dbReference type="PANTHER" id="PTHR47074:SF11">
    <property type="entry name" value="REVERSE TRANSCRIPTASE-LIKE PROTEIN"/>
    <property type="match status" value="1"/>
</dbReference>
<dbReference type="EMBL" id="JAATIP010000010">
    <property type="protein sequence ID" value="KAF4394545.1"/>
    <property type="molecule type" value="Genomic_DNA"/>
</dbReference>
<proteinExistence type="predicted"/>
<feature type="signal peptide" evidence="2">
    <location>
        <begin position="1"/>
        <end position="19"/>
    </location>
</feature>
<dbReference type="SUPFAM" id="SSF53098">
    <property type="entry name" value="Ribonuclease H-like"/>
    <property type="match status" value="1"/>
</dbReference>
<organism evidence="4 5">
    <name type="scientific">Cannabis sativa</name>
    <name type="common">Hemp</name>
    <name type="synonym">Marijuana</name>
    <dbReference type="NCBI Taxonomy" id="3483"/>
    <lineage>
        <taxon>Eukaryota</taxon>
        <taxon>Viridiplantae</taxon>
        <taxon>Streptophyta</taxon>
        <taxon>Embryophyta</taxon>
        <taxon>Tracheophyta</taxon>
        <taxon>Spermatophyta</taxon>
        <taxon>Magnoliopsida</taxon>
        <taxon>eudicotyledons</taxon>
        <taxon>Gunneridae</taxon>
        <taxon>Pentapetalae</taxon>
        <taxon>rosids</taxon>
        <taxon>fabids</taxon>
        <taxon>Rosales</taxon>
        <taxon>Cannabaceae</taxon>
        <taxon>Cannabis</taxon>
    </lineage>
</organism>
<accession>A0A7J6HHM7</accession>
<dbReference type="InterPro" id="IPR002156">
    <property type="entry name" value="RNaseH_domain"/>
</dbReference>
<dbReference type="GO" id="GO:0004523">
    <property type="term" value="F:RNA-DNA hybrid ribonuclease activity"/>
    <property type="evidence" value="ECO:0007669"/>
    <property type="project" value="InterPro"/>
</dbReference>
<feature type="region of interest" description="Disordered" evidence="1">
    <location>
        <begin position="394"/>
        <end position="421"/>
    </location>
</feature>
<comment type="caution">
    <text evidence="4">The sequence shown here is derived from an EMBL/GenBank/DDBJ whole genome shotgun (WGS) entry which is preliminary data.</text>
</comment>
<evidence type="ECO:0000259" key="3">
    <source>
        <dbReference type="Pfam" id="PF13456"/>
    </source>
</evidence>
<dbReference type="InterPro" id="IPR012337">
    <property type="entry name" value="RNaseH-like_sf"/>
</dbReference>
<keyword evidence="2" id="KW-0732">Signal</keyword>
<evidence type="ECO:0000313" key="5">
    <source>
        <dbReference type="Proteomes" id="UP000525078"/>
    </source>
</evidence>
<evidence type="ECO:0000256" key="1">
    <source>
        <dbReference type="SAM" id="MobiDB-lite"/>
    </source>
</evidence>
<dbReference type="Proteomes" id="UP000525078">
    <property type="component" value="Unassembled WGS sequence"/>
</dbReference>
<reference evidence="4 5" key="1">
    <citation type="journal article" date="2020" name="bioRxiv">
        <title>Sequence and annotation of 42 cannabis genomes reveals extensive copy number variation in cannabinoid synthesis and pathogen resistance genes.</title>
        <authorList>
            <person name="Mckernan K.J."/>
            <person name="Helbert Y."/>
            <person name="Kane L.T."/>
            <person name="Ebling H."/>
            <person name="Zhang L."/>
            <person name="Liu B."/>
            <person name="Eaton Z."/>
            <person name="Mclaughlin S."/>
            <person name="Kingan S."/>
            <person name="Baybayan P."/>
            <person name="Concepcion G."/>
            <person name="Jordan M."/>
            <person name="Riva A."/>
            <person name="Barbazuk W."/>
            <person name="Harkins T."/>
        </authorList>
    </citation>
    <scope>NUCLEOTIDE SEQUENCE [LARGE SCALE GENOMIC DNA]</scope>
    <source>
        <strain evidence="5">cv. Jamaican Lion 4</strain>
        <tissue evidence="4">Leaf</tissue>
    </source>
</reference>
<dbReference type="InterPro" id="IPR052929">
    <property type="entry name" value="RNase_H-like_EbsB-rel"/>
</dbReference>
<feature type="domain" description="RNase H type-1" evidence="3">
    <location>
        <begin position="456"/>
        <end position="529"/>
    </location>
</feature>
<dbReference type="Pfam" id="PF13456">
    <property type="entry name" value="RVT_3"/>
    <property type="match status" value="1"/>
</dbReference>
<dbReference type="AlphaFoldDB" id="A0A7J6HHM7"/>
<protein>
    <recommendedName>
        <fullName evidence="3">RNase H type-1 domain-containing protein</fullName>
    </recommendedName>
</protein>
<dbReference type="GO" id="GO:0003676">
    <property type="term" value="F:nucleic acid binding"/>
    <property type="evidence" value="ECO:0007669"/>
    <property type="project" value="InterPro"/>
</dbReference>
<gene>
    <name evidence="4" type="ORF">F8388_020370</name>
</gene>